<evidence type="ECO:0000313" key="11">
    <source>
        <dbReference type="EMBL" id="CAK9042972.1"/>
    </source>
</evidence>
<keyword evidence="6" id="KW-0697">Rotamase</keyword>
<dbReference type="Gene3D" id="2.30.30.40">
    <property type="entry name" value="SH3 Domains"/>
    <property type="match status" value="2"/>
</dbReference>
<dbReference type="PROSITE" id="PS50059">
    <property type="entry name" value="FKBP_PPIASE"/>
    <property type="match status" value="1"/>
</dbReference>
<dbReference type="CDD" id="cd00174">
    <property type="entry name" value="SH3"/>
    <property type="match status" value="1"/>
</dbReference>
<evidence type="ECO:0000256" key="4">
    <source>
        <dbReference type="ARBA" id="ARBA00023136"/>
    </source>
</evidence>
<dbReference type="InterPro" id="IPR003128">
    <property type="entry name" value="Villin_headpiece"/>
</dbReference>
<dbReference type="InterPro" id="IPR050384">
    <property type="entry name" value="Endophilin_SH3RF"/>
</dbReference>
<dbReference type="PANTHER" id="PTHR14167:SF81">
    <property type="entry name" value="ENDOPHILIN-A"/>
    <property type="match status" value="1"/>
</dbReference>
<dbReference type="Gene3D" id="1.10.950.10">
    <property type="entry name" value="Villin headpiece domain"/>
    <property type="match status" value="1"/>
</dbReference>
<feature type="domain" description="SH3" evidence="8">
    <location>
        <begin position="235"/>
        <end position="297"/>
    </location>
</feature>
<dbReference type="SMART" id="SM00326">
    <property type="entry name" value="SH3"/>
    <property type="match status" value="2"/>
</dbReference>
<keyword evidence="2 5" id="KW-0728">SH3 domain</keyword>
<keyword evidence="6 11" id="KW-0413">Isomerase</keyword>
<feature type="domain" description="SH3" evidence="8">
    <location>
        <begin position="1"/>
        <end position="61"/>
    </location>
</feature>
<feature type="domain" description="PPIase FKBP-type" evidence="9">
    <location>
        <begin position="409"/>
        <end position="507"/>
    </location>
</feature>
<evidence type="ECO:0000259" key="8">
    <source>
        <dbReference type="PROSITE" id="PS50002"/>
    </source>
</evidence>
<dbReference type="Gene3D" id="3.30.1520.10">
    <property type="entry name" value="Phox-like domain"/>
    <property type="match status" value="1"/>
</dbReference>
<feature type="region of interest" description="Disordered" evidence="7">
    <location>
        <begin position="516"/>
        <end position="589"/>
    </location>
</feature>
<dbReference type="SUPFAM" id="SSF50044">
    <property type="entry name" value="SH3-domain"/>
    <property type="match status" value="2"/>
</dbReference>
<feature type="compositionally biased region" description="Low complexity" evidence="7">
    <location>
        <begin position="563"/>
        <end position="579"/>
    </location>
</feature>
<keyword evidence="12" id="KW-1185">Reference proteome</keyword>
<dbReference type="Pfam" id="PF02209">
    <property type="entry name" value="VHP"/>
    <property type="match status" value="1"/>
</dbReference>
<organism evidence="11 12">
    <name type="scientific">Durusdinium trenchii</name>
    <dbReference type="NCBI Taxonomy" id="1381693"/>
    <lineage>
        <taxon>Eukaryota</taxon>
        <taxon>Sar</taxon>
        <taxon>Alveolata</taxon>
        <taxon>Dinophyceae</taxon>
        <taxon>Suessiales</taxon>
        <taxon>Symbiodiniaceae</taxon>
        <taxon>Durusdinium</taxon>
    </lineage>
</organism>
<evidence type="ECO:0000256" key="5">
    <source>
        <dbReference type="PROSITE-ProRule" id="PRU00192"/>
    </source>
</evidence>
<dbReference type="SUPFAM" id="SSF47050">
    <property type="entry name" value="VHP, Villin headpiece domain"/>
    <property type="match status" value="1"/>
</dbReference>
<evidence type="ECO:0000313" key="12">
    <source>
        <dbReference type="Proteomes" id="UP001642464"/>
    </source>
</evidence>
<dbReference type="PROSITE" id="PS51089">
    <property type="entry name" value="HP"/>
    <property type="match status" value="1"/>
</dbReference>
<keyword evidence="4" id="KW-0472">Membrane</keyword>
<dbReference type="GO" id="GO:0016853">
    <property type="term" value="F:isomerase activity"/>
    <property type="evidence" value="ECO:0007669"/>
    <property type="project" value="UniProtKB-KW"/>
</dbReference>
<dbReference type="PANTHER" id="PTHR14167">
    <property type="entry name" value="SH3 DOMAIN-CONTAINING"/>
    <property type="match status" value="1"/>
</dbReference>
<dbReference type="InterPro" id="IPR036028">
    <property type="entry name" value="SH3-like_dom_sf"/>
</dbReference>
<dbReference type="SUPFAM" id="SSF54534">
    <property type="entry name" value="FKBP-like"/>
    <property type="match status" value="1"/>
</dbReference>
<reference evidence="11 12" key="1">
    <citation type="submission" date="2024-02" db="EMBL/GenBank/DDBJ databases">
        <authorList>
            <person name="Chen Y."/>
            <person name="Shah S."/>
            <person name="Dougan E. K."/>
            <person name="Thang M."/>
            <person name="Chan C."/>
        </authorList>
    </citation>
    <scope>NUCLEOTIDE SEQUENCE [LARGE SCALE GENOMIC DNA]</scope>
</reference>
<evidence type="ECO:0000259" key="10">
    <source>
        <dbReference type="PROSITE" id="PS51089"/>
    </source>
</evidence>
<dbReference type="Proteomes" id="UP001642464">
    <property type="component" value="Unassembled WGS sequence"/>
</dbReference>
<evidence type="ECO:0000256" key="2">
    <source>
        <dbReference type="ARBA" id="ARBA00022443"/>
    </source>
</evidence>
<feature type="compositionally biased region" description="Polar residues" evidence="7">
    <location>
        <begin position="545"/>
        <end position="559"/>
    </location>
</feature>
<proteinExistence type="predicted"/>
<dbReference type="SUPFAM" id="SSF64268">
    <property type="entry name" value="PX domain"/>
    <property type="match status" value="1"/>
</dbReference>
<dbReference type="Pfam" id="PF14604">
    <property type="entry name" value="SH3_9"/>
    <property type="match status" value="2"/>
</dbReference>
<accession>A0ABP0LUU4</accession>
<evidence type="ECO:0000256" key="7">
    <source>
        <dbReference type="SAM" id="MobiDB-lite"/>
    </source>
</evidence>
<evidence type="ECO:0000259" key="9">
    <source>
        <dbReference type="PROSITE" id="PS50059"/>
    </source>
</evidence>
<dbReference type="Gene3D" id="3.10.50.40">
    <property type="match status" value="1"/>
</dbReference>
<evidence type="ECO:0000256" key="6">
    <source>
        <dbReference type="PROSITE-ProRule" id="PRU00277"/>
    </source>
</evidence>
<dbReference type="InterPro" id="IPR001683">
    <property type="entry name" value="PX_dom"/>
</dbReference>
<comment type="subcellular location">
    <subcellularLocation>
        <location evidence="1">Membrane</location>
        <topology evidence="1">Peripheral membrane protein</topology>
    </subcellularLocation>
</comment>
<dbReference type="Pfam" id="PF00254">
    <property type="entry name" value="FKBP_C"/>
    <property type="match status" value="1"/>
</dbReference>
<evidence type="ECO:0000256" key="3">
    <source>
        <dbReference type="ARBA" id="ARBA00023054"/>
    </source>
</evidence>
<dbReference type="InterPro" id="IPR001179">
    <property type="entry name" value="PPIase_FKBP_dom"/>
</dbReference>
<dbReference type="SMART" id="SM00153">
    <property type="entry name" value="VHP"/>
    <property type="match status" value="1"/>
</dbReference>
<dbReference type="InterPro" id="IPR036871">
    <property type="entry name" value="PX_dom_sf"/>
</dbReference>
<protein>
    <recommendedName>
        <fullName evidence="6">peptidylprolyl isomerase</fullName>
        <ecNumber evidence="6">5.2.1.8</ecNumber>
    </recommendedName>
</protein>
<feature type="domain" description="HP" evidence="10">
    <location>
        <begin position="652"/>
        <end position="720"/>
    </location>
</feature>
<sequence length="720" mass="78856">MPQYGRALYDFPGGEATDLAFQEDDVVLILEKDDSGWWSGEHCTDGRRGEFPFNYVELISEEEAMRVEKAKATGARPPPSASKPAKFEFRGDSVKDVKIGDSEHSGRGRRLNMKIQATMSSGKTRTVKKTVSQFRDLDAQLRKLFPSFEAKLPPTWADHAKVGKLDKAKREDLLERYLKRFIGIDATDYLLALWLFPGEKVEVSTPSDALAAAAAESERAGEPRDSVKQSVRMGEVPEMAAVEFTWQPQDDAELFMQETQLIAVLTQDTGSPGWWEGETIDGKRGLFPYNHVELLDSRVAAAVVAGTSLSKAQAVKYDTAAGGYAETKGQPKRSSARKSMSRISLGLFGAGKKQEKKKAQAKARARKVIQPYYIASCESFDRLIDNGFTMEENGKICSMSPPRDAPKEGDFVQLSYVAYVWDDQKMTAVEFDASDNRSNGEDAGPMEFFVGNGEVIKGIEYAVQRMSPGQSVRLTVTPQLAYGAVGLPPDIPPHTHLIYDVTLDAFGSEDSVDVVDMPPPPKESTSITSMVPPSMAAKPPMPTSAKPNSFKPSQPTSRKPSFGGQAAAPRAPAAPTGGPAKPPAPAGKPTSLAEAIALRRQKLEAGVVAKPIASRPDAKSTRVSRVPGRVQLDGDEEDTGGVLRAAPAVEYEKPNKSYTLEQLQAAVRDKVLDKLRIEAARIEDYLTDEEFDKAFKMSRTDFLLKPRWRQQAIKRGLGLF</sequence>
<dbReference type="InterPro" id="IPR046357">
    <property type="entry name" value="PPIase_dom_sf"/>
</dbReference>
<evidence type="ECO:0000256" key="1">
    <source>
        <dbReference type="ARBA" id="ARBA00004170"/>
    </source>
</evidence>
<dbReference type="Pfam" id="PF00787">
    <property type="entry name" value="PX"/>
    <property type="match status" value="1"/>
</dbReference>
<dbReference type="PROSITE" id="PS50002">
    <property type="entry name" value="SH3"/>
    <property type="match status" value="2"/>
</dbReference>
<dbReference type="PRINTS" id="PR00452">
    <property type="entry name" value="SH3DOMAIN"/>
</dbReference>
<dbReference type="InterPro" id="IPR036886">
    <property type="entry name" value="Villin_headpiece_dom_sf"/>
</dbReference>
<dbReference type="EC" id="5.2.1.8" evidence="6"/>
<keyword evidence="3" id="KW-0175">Coiled coil</keyword>
<dbReference type="InterPro" id="IPR001452">
    <property type="entry name" value="SH3_domain"/>
</dbReference>
<comment type="caution">
    <text evidence="11">The sequence shown here is derived from an EMBL/GenBank/DDBJ whole genome shotgun (WGS) entry which is preliminary data.</text>
</comment>
<name>A0ABP0LUU4_9DINO</name>
<comment type="catalytic activity">
    <reaction evidence="6">
        <text>[protein]-peptidylproline (omega=180) = [protein]-peptidylproline (omega=0)</text>
        <dbReference type="Rhea" id="RHEA:16237"/>
        <dbReference type="Rhea" id="RHEA-COMP:10747"/>
        <dbReference type="Rhea" id="RHEA-COMP:10748"/>
        <dbReference type="ChEBI" id="CHEBI:83833"/>
        <dbReference type="ChEBI" id="CHEBI:83834"/>
        <dbReference type="EC" id="5.2.1.8"/>
    </reaction>
</comment>
<gene>
    <name evidence="11" type="ORF">SCF082_LOCUS24646</name>
</gene>
<dbReference type="EMBL" id="CAXAMM010018241">
    <property type="protein sequence ID" value="CAK9042972.1"/>
    <property type="molecule type" value="Genomic_DNA"/>
</dbReference>